<evidence type="ECO:0000256" key="1">
    <source>
        <dbReference type="ARBA" id="ARBA00004496"/>
    </source>
</evidence>
<dbReference type="PANTHER" id="PTHR44085">
    <property type="entry name" value="SEPIAPTERIN REDUCTASE"/>
    <property type="match status" value="1"/>
</dbReference>
<dbReference type="InterPro" id="IPR002347">
    <property type="entry name" value="SDR_fam"/>
</dbReference>
<sequence>MKLILITGGSKGLGKSLVEQYLEDGFEVVEFSRSGQSKSHVSCDFSQPEGAAAIMEKKISTLAQQKYSEVILINNVSTLDPIGPIADFSPAEWLNHINISFSSVVVTSGIFMKHFQSHDCK</sequence>
<dbReference type="EMBL" id="NVSR01000003">
    <property type="protein sequence ID" value="PCI30578.1"/>
    <property type="molecule type" value="Genomic_DNA"/>
</dbReference>
<dbReference type="Pfam" id="PF00106">
    <property type="entry name" value="adh_short"/>
    <property type="match status" value="1"/>
</dbReference>
<dbReference type="Proteomes" id="UP000218113">
    <property type="component" value="Unassembled WGS sequence"/>
</dbReference>
<evidence type="ECO:0000256" key="2">
    <source>
        <dbReference type="ARBA" id="ARBA00022490"/>
    </source>
</evidence>
<dbReference type="SUPFAM" id="SSF51735">
    <property type="entry name" value="NAD(P)-binding Rossmann-fold domains"/>
    <property type="match status" value="1"/>
</dbReference>
<dbReference type="PANTHER" id="PTHR44085:SF2">
    <property type="entry name" value="SEPIAPTERIN REDUCTASE"/>
    <property type="match status" value="1"/>
</dbReference>
<keyword evidence="4" id="KW-0560">Oxidoreductase</keyword>
<name>A0A2A4TAL8_9DELT</name>
<comment type="caution">
    <text evidence="5">The sequence shown here is derived from an EMBL/GenBank/DDBJ whole genome shotgun (WGS) entry which is preliminary data.</text>
</comment>
<dbReference type="AlphaFoldDB" id="A0A2A4TAL8"/>
<comment type="subcellular location">
    <subcellularLocation>
        <location evidence="1">Cytoplasm</location>
    </subcellularLocation>
</comment>
<dbReference type="Gene3D" id="3.40.50.720">
    <property type="entry name" value="NAD(P)-binding Rossmann-like Domain"/>
    <property type="match status" value="1"/>
</dbReference>
<accession>A0A2A4TAL8</accession>
<dbReference type="GO" id="GO:0004757">
    <property type="term" value="F:sepiapterin reductase (NADP+) activity"/>
    <property type="evidence" value="ECO:0007669"/>
    <property type="project" value="TreeGrafter"/>
</dbReference>
<gene>
    <name evidence="5" type="ORF">COB67_01110</name>
</gene>
<reference evidence="6" key="1">
    <citation type="submission" date="2017-08" db="EMBL/GenBank/DDBJ databases">
        <title>A dynamic microbial community with high functional redundancy inhabits the cold, oxic subseafloor aquifer.</title>
        <authorList>
            <person name="Tully B.J."/>
            <person name="Wheat C.G."/>
            <person name="Glazer B.T."/>
            <person name="Huber J.A."/>
        </authorList>
    </citation>
    <scope>NUCLEOTIDE SEQUENCE [LARGE SCALE GENOMIC DNA]</scope>
</reference>
<evidence type="ECO:0000256" key="3">
    <source>
        <dbReference type="ARBA" id="ARBA00022857"/>
    </source>
</evidence>
<evidence type="ECO:0000313" key="5">
    <source>
        <dbReference type="EMBL" id="PCI30578.1"/>
    </source>
</evidence>
<protein>
    <submittedName>
        <fullName evidence="5">Short-chain dehydrogenase</fullName>
    </submittedName>
</protein>
<dbReference type="GO" id="GO:0005737">
    <property type="term" value="C:cytoplasm"/>
    <property type="evidence" value="ECO:0007669"/>
    <property type="project" value="UniProtKB-SubCell"/>
</dbReference>
<keyword evidence="2" id="KW-0963">Cytoplasm</keyword>
<dbReference type="GO" id="GO:0006729">
    <property type="term" value="P:tetrahydrobiopterin biosynthetic process"/>
    <property type="evidence" value="ECO:0007669"/>
    <property type="project" value="TreeGrafter"/>
</dbReference>
<proteinExistence type="predicted"/>
<dbReference type="InterPro" id="IPR051721">
    <property type="entry name" value="Biopterin_syn/organic_redct"/>
</dbReference>
<evidence type="ECO:0000313" key="6">
    <source>
        <dbReference type="Proteomes" id="UP000218113"/>
    </source>
</evidence>
<feature type="non-terminal residue" evidence="5">
    <location>
        <position position="121"/>
    </location>
</feature>
<evidence type="ECO:0000256" key="4">
    <source>
        <dbReference type="ARBA" id="ARBA00023002"/>
    </source>
</evidence>
<dbReference type="InterPro" id="IPR036291">
    <property type="entry name" value="NAD(P)-bd_dom_sf"/>
</dbReference>
<keyword evidence="3" id="KW-0521">NADP</keyword>
<organism evidence="5 6">
    <name type="scientific">SAR324 cluster bacterium</name>
    <dbReference type="NCBI Taxonomy" id="2024889"/>
    <lineage>
        <taxon>Bacteria</taxon>
        <taxon>Deltaproteobacteria</taxon>
        <taxon>SAR324 cluster</taxon>
    </lineage>
</organism>